<evidence type="ECO:0000313" key="5">
    <source>
        <dbReference type="Proteomes" id="UP000790347"/>
    </source>
</evidence>
<sequence length="566" mass="65968">MPKVSSNLIHSILIIWYLLPMIWGQNSTHPFDDRTFIQNFSLASKIFESKYEFNESMNVDKSENFYDIPNQPEWLHDTFLLLSSVNSIRFWSLDCPIHHSSPLLVNSTRHAYLTQYGISGMSIYQQTSSEHFQLFWFDVPSYQLYHGTIIRPNNLDKKDCGMLLRLENIKPIQLDSNPLLDDPKDDNFFHLTIDAQNELLFLSNLLRHRIDIYQITNESLINNEIQWLESFNQTNHPKNVQVDQEQKILFWIESWKRICSVNYSDMRNLNKICTKDFYKHKPVAMTLDLENHRIIWSDKSSNILSGDYWIESENEAHLIYKSSISSVMELTVFSNQDINGHHKQWIFVQDQHEVQLIDLSTNNETIVLIESQTIFESLLLAFRRKHDQIVVKTTKFPAFKQDDSEKQISSTQVDDKWFYFFIIVFVILSILIVISVFTFLTINNNSDEDDSLESGSVNNPGYRKLTTPSDQIFDTGIQQHSASLHSEYQHDDNNKQSKIKSRLVSNDIEDIVPIISSESQQKTCLSFTNPFILANTCDSCLLPEHCQGQGICLATYSRNKQKNNCK</sequence>
<keyword evidence="1" id="KW-0472">Membrane</keyword>
<dbReference type="OrthoDB" id="10432549at2759"/>
<proteinExistence type="predicted"/>
<reference evidence="4" key="4">
    <citation type="journal article" date="2022" name="Res Sq">
        <title>Comparative Genomics Reveals Insights into the Divergent Evolution of Astigmatic Mites and Household Pest Adaptations.</title>
        <authorList>
            <person name="Xiong Q."/>
            <person name="Wan A.T.-Y."/>
            <person name="Liu X.-Y."/>
            <person name="Fung C.S.-H."/>
            <person name="Xiao X."/>
            <person name="Malainual N."/>
            <person name="Hou J."/>
            <person name="Wang L."/>
            <person name="Wang M."/>
            <person name="Yang K."/>
            <person name="Cui Y."/>
            <person name="Leung E."/>
            <person name="Nong W."/>
            <person name="Shin S.-K."/>
            <person name="Au S."/>
            <person name="Jeong K.Y."/>
            <person name="Chew F.T."/>
            <person name="Hui J."/>
            <person name="Leung T.F."/>
            <person name="Tungtrongchitr A."/>
            <person name="Zhong N."/>
            <person name="Liu Z."/>
            <person name="Tsui S."/>
        </authorList>
    </citation>
    <scope>NUCLEOTIDE SEQUENCE</scope>
    <source>
        <strain evidence="4">Derf</strain>
        <tissue evidence="4">Whole organism</tissue>
    </source>
</reference>
<organism evidence="4 5">
    <name type="scientific">Dermatophagoides farinae</name>
    <name type="common">American house dust mite</name>
    <dbReference type="NCBI Taxonomy" id="6954"/>
    <lineage>
        <taxon>Eukaryota</taxon>
        <taxon>Metazoa</taxon>
        <taxon>Ecdysozoa</taxon>
        <taxon>Arthropoda</taxon>
        <taxon>Chelicerata</taxon>
        <taxon>Arachnida</taxon>
        <taxon>Acari</taxon>
        <taxon>Acariformes</taxon>
        <taxon>Sarcoptiformes</taxon>
        <taxon>Astigmata</taxon>
        <taxon>Psoroptidia</taxon>
        <taxon>Analgoidea</taxon>
        <taxon>Pyroglyphidae</taxon>
        <taxon>Dermatophagoidinae</taxon>
        <taxon>Dermatophagoides</taxon>
    </lineage>
</organism>
<keyword evidence="5" id="KW-1185">Reference proteome</keyword>
<keyword evidence="1" id="KW-1133">Transmembrane helix</keyword>
<dbReference type="Proteomes" id="UP000790347">
    <property type="component" value="Unassembled WGS sequence"/>
</dbReference>
<accession>A0A922L4G5</accession>
<gene>
    <name evidence="4" type="ORF">DERF_007410</name>
    <name evidence="3" type="ORF">HUG17_1799</name>
</gene>
<feature type="signal peptide" evidence="2">
    <location>
        <begin position="1"/>
        <end position="24"/>
    </location>
</feature>
<name>A0A922L4G5_DERFA</name>
<dbReference type="Proteomes" id="UP000828236">
    <property type="component" value="Unassembled WGS sequence"/>
</dbReference>
<reference evidence="3" key="2">
    <citation type="submission" date="2020-06" db="EMBL/GenBank/DDBJ databases">
        <authorList>
            <person name="Ji K."/>
            <person name="Li J."/>
        </authorList>
    </citation>
    <scope>NUCLEOTIDE SEQUENCE</scope>
    <source>
        <strain evidence="3">JKM2019</strain>
        <tissue evidence="3">Whole body</tissue>
    </source>
</reference>
<dbReference type="SUPFAM" id="SSF63825">
    <property type="entry name" value="YWTD domain"/>
    <property type="match status" value="1"/>
</dbReference>
<evidence type="ECO:0000313" key="3">
    <source>
        <dbReference type="EMBL" id="KAH7646261.1"/>
    </source>
</evidence>
<comment type="caution">
    <text evidence="4">The sequence shown here is derived from an EMBL/GenBank/DDBJ whole genome shotgun (WGS) entry which is preliminary data.</text>
</comment>
<dbReference type="AlphaFoldDB" id="A0A922L4G5"/>
<reference evidence="4" key="1">
    <citation type="submission" date="2013-05" db="EMBL/GenBank/DDBJ databases">
        <authorList>
            <person name="Yim A.K.Y."/>
            <person name="Chan T.F."/>
            <person name="Ji K.M."/>
            <person name="Liu X.Y."/>
            <person name="Zhou J.W."/>
            <person name="Li R.Q."/>
            <person name="Yang K.Y."/>
            <person name="Li J."/>
            <person name="Li M."/>
            <person name="Law P.T.W."/>
            <person name="Wu Y.L."/>
            <person name="Cai Z.L."/>
            <person name="Qin H."/>
            <person name="Bao Y."/>
            <person name="Leung R.K.K."/>
            <person name="Ng P.K.S."/>
            <person name="Zou J."/>
            <person name="Zhong X.J."/>
            <person name="Ran P.X."/>
            <person name="Zhong N.S."/>
            <person name="Liu Z.G."/>
            <person name="Tsui S.K.W."/>
        </authorList>
    </citation>
    <scope>NUCLEOTIDE SEQUENCE</scope>
    <source>
        <strain evidence="4">Derf</strain>
        <tissue evidence="4">Whole organism</tissue>
    </source>
</reference>
<feature type="transmembrane region" description="Helical" evidence="1">
    <location>
        <begin position="417"/>
        <end position="442"/>
    </location>
</feature>
<feature type="chain" id="PRO_5038277028" evidence="2">
    <location>
        <begin position="25"/>
        <end position="566"/>
    </location>
</feature>
<reference evidence="3" key="3">
    <citation type="journal article" date="2021" name="World Allergy Organ. J.">
        <title>Chromosome-level assembly of Dermatophagoides farinae genome and transcriptome reveals two novel allergens Der f 37 and Der f 39.</title>
        <authorList>
            <person name="Chen J."/>
            <person name="Cai Z."/>
            <person name="Fan D."/>
            <person name="Hu J."/>
            <person name="Hou Y."/>
            <person name="He Y."/>
            <person name="Zhang Z."/>
            <person name="Zhao Z."/>
            <person name="Gao P."/>
            <person name="Hu W."/>
            <person name="Sun J."/>
            <person name="Li J."/>
            <person name="Ji K."/>
        </authorList>
    </citation>
    <scope>NUCLEOTIDE SEQUENCE</scope>
    <source>
        <strain evidence="3">JKM2019</strain>
    </source>
</reference>
<dbReference type="InterPro" id="IPR011042">
    <property type="entry name" value="6-blade_b-propeller_TolB-like"/>
</dbReference>
<protein>
    <submittedName>
        <fullName evidence="4">Uncharacterized protein</fullName>
    </submittedName>
</protein>
<dbReference type="Gene3D" id="2.120.10.30">
    <property type="entry name" value="TolB, C-terminal domain"/>
    <property type="match status" value="1"/>
</dbReference>
<keyword evidence="2" id="KW-0732">Signal</keyword>
<evidence type="ECO:0000256" key="2">
    <source>
        <dbReference type="SAM" id="SignalP"/>
    </source>
</evidence>
<evidence type="ECO:0000256" key="1">
    <source>
        <dbReference type="SAM" id="Phobius"/>
    </source>
</evidence>
<dbReference type="EMBL" id="SDOV01000001">
    <property type="protein sequence ID" value="KAH7646261.1"/>
    <property type="molecule type" value="Genomic_DNA"/>
</dbReference>
<evidence type="ECO:0000313" key="4">
    <source>
        <dbReference type="EMBL" id="KAH9516685.1"/>
    </source>
</evidence>
<keyword evidence="1" id="KW-0812">Transmembrane</keyword>
<dbReference type="EMBL" id="ASGP02000003">
    <property type="protein sequence ID" value="KAH9516685.1"/>
    <property type="molecule type" value="Genomic_DNA"/>
</dbReference>